<dbReference type="CDD" id="cd20739">
    <property type="entry name" value="PoNe_DUF637"/>
    <property type="match status" value="1"/>
</dbReference>
<sequence length="149" mass="16505">MRHVIPRRFPNAQWIDLPKTSHGANTFDQLYRLDDGTLVIAEAKAPQARPIWRKGAGEADGWMVQQGTRPYVETILFEMEKNFNLQATDSAGNPVRDASGKPVTNGDIADLIAEALESGKLRYVMVKAAENPGTDAGAKLEHFQIDQEE</sequence>
<evidence type="ECO:0000313" key="1">
    <source>
        <dbReference type="EMBL" id="MFC5813222.1"/>
    </source>
</evidence>
<gene>
    <name evidence="1" type="ORF">ACFQGO_37960</name>
</gene>
<organism evidence="1 2">
    <name type="scientific">Streptomyces heilongjiangensis</name>
    <dbReference type="NCBI Taxonomy" id="945052"/>
    <lineage>
        <taxon>Bacteria</taxon>
        <taxon>Bacillati</taxon>
        <taxon>Actinomycetota</taxon>
        <taxon>Actinomycetes</taxon>
        <taxon>Kitasatosporales</taxon>
        <taxon>Streptomycetaceae</taxon>
        <taxon>Streptomyces</taxon>
    </lineage>
</organism>
<proteinExistence type="predicted"/>
<name>A0ABW1BJ37_9ACTN</name>
<dbReference type="RefSeq" id="WP_272173398.1">
    <property type="nucleotide sequence ID" value="NZ_JAQOSL010000104.1"/>
</dbReference>
<accession>A0ABW1BJ37</accession>
<dbReference type="InterPro" id="IPR049762">
    <property type="entry name" value="PoNe_dom"/>
</dbReference>
<reference evidence="2" key="1">
    <citation type="journal article" date="2019" name="Int. J. Syst. Evol. Microbiol.">
        <title>The Global Catalogue of Microorganisms (GCM) 10K type strain sequencing project: providing services to taxonomists for standard genome sequencing and annotation.</title>
        <authorList>
            <consortium name="The Broad Institute Genomics Platform"/>
            <consortium name="The Broad Institute Genome Sequencing Center for Infectious Disease"/>
            <person name="Wu L."/>
            <person name="Ma J."/>
        </authorList>
    </citation>
    <scope>NUCLEOTIDE SEQUENCE [LARGE SCALE GENOMIC DNA]</scope>
    <source>
        <strain evidence="2">JCM 9918</strain>
    </source>
</reference>
<comment type="caution">
    <text evidence="1">The sequence shown here is derived from an EMBL/GenBank/DDBJ whole genome shotgun (WGS) entry which is preliminary data.</text>
</comment>
<dbReference type="Proteomes" id="UP001596112">
    <property type="component" value="Unassembled WGS sequence"/>
</dbReference>
<keyword evidence="2" id="KW-1185">Reference proteome</keyword>
<protein>
    <submittedName>
        <fullName evidence="1">Uncharacterized protein</fullName>
    </submittedName>
</protein>
<evidence type="ECO:0000313" key="2">
    <source>
        <dbReference type="Proteomes" id="UP001596112"/>
    </source>
</evidence>
<dbReference type="EMBL" id="JBHSNZ010000057">
    <property type="protein sequence ID" value="MFC5813222.1"/>
    <property type="molecule type" value="Genomic_DNA"/>
</dbReference>